<organism evidence="3">
    <name type="scientific">Streptomyces sp. R41</name>
    <dbReference type="NCBI Taxonomy" id="3238632"/>
    <lineage>
        <taxon>Bacteria</taxon>
        <taxon>Bacillati</taxon>
        <taxon>Actinomycetota</taxon>
        <taxon>Actinomycetes</taxon>
        <taxon>Kitasatosporales</taxon>
        <taxon>Streptomycetaceae</taxon>
        <taxon>Streptomyces</taxon>
    </lineage>
</organism>
<feature type="signal peptide" evidence="2">
    <location>
        <begin position="1"/>
        <end position="27"/>
    </location>
</feature>
<evidence type="ECO:0000256" key="2">
    <source>
        <dbReference type="SAM" id="SignalP"/>
    </source>
</evidence>
<feature type="compositionally biased region" description="Polar residues" evidence="1">
    <location>
        <begin position="146"/>
        <end position="163"/>
    </location>
</feature>
<feature type="chain" id="PRO_5044210785" description="Secreted protein" evidence="2">
    <location>
        <begin position="28"/>
        <end position="317"/>
    </location>
</feature>
<gene>
    <name evidence="3" type="ORF">AB5J53_38630</name>
</gene>
<name>A0AB39RVY2_9ACTN</name>
<dbReference type="EMBL" id="CP163443">
    <property type="protein sequence ID" value="XDQ57184.1"/>
    <property type="molecule type" value="Genomic_DNA"/>
</dbReference>
<reference evidence="3" key="1">
    <citation type="submission" date="2024-07" db="EMBL/GenBank/DDBJ databases">
        <authorList>
            <person name="Yu S.T."/>
        </authorList>
    </citation>
    <scope>NUCLEOTIDE SEQUENCE</scope>
    <source>
        <strain evidence="3">R41</strain>
    </source>
</reference>
<proteinExistence type="predicted"/>
<sequence length="317" mass="31064">MRRTARALSATALAGAALGAAASAASADPAAEVSPGSVEPGGTVTISVTCDAIGGSPPDFIDATSEGFEEGKVQLRRVEGDAQGVAGAAAYRGTARIPQGDAAADDPEAVGAESEWGVDGACPGASGGQEKKWKASYTVARGPTAASDTAQSLPDSGTGQSLLDSDAVERPPDTGTGQSLPESDAVERPPDSGTGQSLPDGDAVERPPDTGTGQSLPESDAVERPPDSGTGQSPPDSGTGHSLPDSDDGERPPGVGTVQPESGTGQRPPTVEGGVQAGEGGAFTDSVPALVAGGVLIAGGLGAAVHRLRHKDTSADD</sequence>
<keyword evidence="2" id="KW-0732">Signal</keyword>
<dbReference type="RefSeq" id="WP_369250253.1">
    <property type="nucleotide sequence ID" value="NZ_CP163443.1"/>
</dbReference>
<feature type="region of interest" description="Disordered" evidence="1">
    <location>
        <begin position="98"/>
        <end position="285"/>
    </location>
</feature>
<evidence type="ECO:0000256" key="1">
    <source>
        <dbReference type="SAM" id="MobiDB-lite"/>
    </source>
</evidence>
<protein>
    <recommendedName>
        <fullName evidence="4">Secreted protein</fullName>
    </recommendedName>
</protein>
<evidence type="ECO:0000313" key="3">
    <source>
        <dbReference type="EMBL" id="XDQ57184.1"/>
    </source>
</evidence>
<evidence type="ECO:0008006" key="4">
    <source>
        <dbReference type="Google" id="ProtNLM"/>
    </source>
</evidence>
<accession>A0AB39RVY2</accession>
<feature type="compositionally biased region" description="Polar residues" evidence="1">
    <location>
        <begin position="229"/>
        <end position="240"/>
    </location>
</feature>
<dbReference type="AlphaFoldDB" id="A0AB39RVY2"/>